<dbReference type="EMBL" id="QWIP01000138">
    <property type="protein sequence ID" value="RMY71702.1"/>
    <property type="molecule type" value="Genomic_DNA"/>
</dbReference>
<feature type="transmembrane region" description="Helical" evidence="1">
    <location>
        <begin position="59"/>
        <end position="75"/>
    </location>
</feature>
<dbReference type="AlphaFoldDB" id="A0A3M7E510"/>
<comment type="caution">
    <text evidence="2">The sequence shown here is derived from an EMBL/GenBank/DDBJ whole genome shotgun (WGS) entry which is preliminary data.</text>
</comment>
<reference evidence="2 3" key="1">
    <citation type="journal article" date="2018" name="BMC Genomics">
        <title>Genomic evidence for intraspecific hybridization in a clonal and extremely halotolerant yeast.</title>
        <authorList>
            <person name="Gostincar C."/>
            <person name="Stajich J.E."/>
            <person name="Zupancic J."/>
            <person name="Zalar P."/>
            <person name="Gunde-Cimerman N."/>
        </authorList>
    </citation>
    <scope>NUCLEOTIDE SEQUENCE [LARGE SCALE GENOMIC DNA]</scope>
    <source>
        <strain evidence="2 3">EXF-2682</strain>
    </source>
</reference>
<name>A0A3M7E510_HORWE</name>
<dbReference type="OrthoDB" id="2017405at2759"/>
<keyword evidence="1" id="KW-0812">Transmembrane</keyword>
<organism evidence="2 3">
    <name type="scientific">Hortaea werneckii</name>
    <name type="common">Black yeast</name>
    <name type="synonym">Cladosporium werneckii</name>
    <dbReference type="NCBI Taxonomy" id="91943"/>
    <lineage>
        <taxon>Eukaryota</taxon>
        <taxon>Fungi</taxon>
        <taxon>Dikarya</taxon>
        <taxon>Ascomycota</taxon>
        <taxon>Pezizomycotina</taxon>
        <taxon>Dothideomycetes</taxon>
        <taxon>Dothideomycetidae</taxon>
        <taxon>Mycosphaerellales</taxon>
        <taxon>Teratosphaeriaceae</taxon>
        <taxon>Hortaea</taxon>
    </lineage>
</organism>
<evidence type="ECO:0000256" key="1">
    <source>
        <dbReference type="SAM" id="Phobius"/>
    </source>
</evidence>
<dbReference type="Proteomes" id="UP000269276">
    <property type="component" value="Unassembled WGS sequence"/>
</dbReference>
<accession>A0A3M7E510</accession>
<evidence type="ECO:0000313" key="2">
    <source>
        <dbReference type="EMBL" id="RMY71702.1"/>
    </source>
</evidence>
<evidence type="ECO:0000313" key="3">
    <source>
        <dbReference type="Proteomes" id="UP000269276"/>
    </source>
</evidence>
<keyword evidence="1" id="KW-1133">Transmembrane helix</keyword>
<protein>
    <recommendedName>
        <fullName evidence="4">NAD-specific glutamate dehydrogenase</fullName>
    </recommendedName>
</protein>
<keyword evidence="1" id="KW-0472">Membrane</keyword>
<evidence type="ECO:0008006" key="4">
    <source>
        <dbReference type="Google" id="ProtNLM"/>
    </source>
</evidence>
<gene>
    <name evidence="2" type="ORF">D0863_04963</name>
</gene>
<dbReference type="Pfam" id="PF10712">
    <property type="entry name" value="NAD-GH"/>
    <property type="match status" value="1"/>
</dbReference>
<feature type="transmembrane region" description="Helical" evidence="1">
    <location>
        <begin position="114"/>
        <end position="136"/>
    </location>
</feature>
<sequence>MRREQVVVVRAPGVMRLVDLLDGRAVVAALAAWGSTSAAGATWHATLGTLAIDLDHDRLLLLALVLVLGGGLVVVDPGDGLVDLGLELLLLASLDLLGDLLVLDGVLERVGVGLKAVLGLDTGSLGLVLLLVLFGLSKHTLDLLLGQTALVVGDDNLVGLASALLESGDVHDSIGVKVEGDLNLRNTTRRRRDTSELELAHQVVVFRTGTFTLEDLNEDTRLVVGEGREDLRLLGRDGGVTLDQRGHDTTGSLNTERQRRNVEEQDLVGRLAGGVARQDSGLHGGTVGDGLVGVDGLAWLLAVEEVGDELLHLRDTSGATDQDDLVDGGLVDLGVAEDTLDWLHGGTEEVLAKLLETGTGDRGVEVDTLEERVDLNRGLSRRGQSALRALASRTQTTESTSVGVVDKTVVEVLATKVGVTGSRLNLEDTLLNGKERHVESTTTQVEDEHVALALVLLVQTVGDSGSGRLVDDTEDVQTGNETGVLGNERGRGAVALVVGDDLNAVISEDTDTGIGGTQVDTDCWGHDERFFWV</sequence>
<dbReference type="InterPro" id="IPR019651">
    <property type="entry name" value="Glutamate_DH_NAD-spec"/>
</dbReference>
<proteinExistence type="predicted"/>
<feature type="transmembrane region" description="Helical" evidence="1">
    <location>
        <begin position="81"/>
        <end position="102"/>
    </location>
</feature>